<dbReference type="Proteomes" id="UP001597441">
    <property type="component" value="Unassembled WGS sequence"/>
</dbReference>
<dbReference type="PROSITE" id="PS01133">
    <property type="entry name" value="UPF0017"/>
    <property type="match status" value="1"/>
</dbReference>
<dbReference type="SUPFAM" id="SSF53474">
    <property type="entry name" value="alpha/beta-Hydrolases"/>
    <property type="match status" value="1"/>
</dbReference>
<organism evidence="5 6">
    <name type="scientific">Gelatiniphilus marinus</name>
    <dbReference type="NCBI Taxonomy" id="1759464"/>
    <lineage>
        <taxon>Bacteria</taxon>
        <taxon>Pseudomonadati</taxon>
        <taxon>Bacteroidota</taxon>
        <taxon>Flavobacteriia</taxon>
        <taxon>Flavobacteriales</taxon>
        <taxon>Flavobacteriaceae</taxon>
        <taxon>Gelatiniphilus</taxon>
    </lineage>
</organism>
<dbReference type="Gene3D" id="3.40.50.1820">
    <property type="entry name" value="alpha/beta hydrolase"/>
    <property type="match status" value="1"/>
</dbReference>
<keyword evidence="2" id="KW-0719">Serine esterase</keyword>
<keyword evidence="6" id="KW-1185">Reference proteome</keyword>
<proteinExistence type="inferred from homology"/>
<evidence type="ECO:0000313" key="5">
    <source>
        <dbReference type="EMBL" id="MFD2534146.1"/>
    </source>
</evidence>
<evidence type="ECO:0000256" key="1">
    <source>
        <dbReference type="ARBA" id="ARBA00010884"/>
    </source>
</evidence>
<sequence>MPIIEPTYKPKFYFKNGFISTVYSGLFRRVNGVNQKRERFTLNDGDFIDLDWSFSKGKTNELIILLHGLEGNAQRPYITGAAKLFNNNNVDAVCVNFRGCSGETNLKYRSYHSGATDDLIEIIEHIISTKKHSKIYLKGISLGGNVILKYLGEGNGIPKQIKAAIAVSVPCYLKGSAKELHTFKNILFHDRFKKYLVERLKNKQVQFPDDLSVEDIKSIKTLMDFDNVYTSKAHGFKDAFDYYEKSSSLQFLQKIKTPTLIINALNDSFLSPECYPVKDAKTNPNLYLEMPNHGGHVGFIDKKNVYYNEKRALEFIKSVLKES</sequence>
<keyword evidence="3 5" id="KW-0378">Hydrolase</keyword>
<dbReference type="InterPro" id="IPR012020">
    <property type="entry name" value="ABHD4"/>
</dbReference>
<evidence type="ECO:0000256" key="3">
    <source>
        <dbReference type="ARBA" id="ARBA00022801"/>
    </source>
</evidence>
<dbReference type="InterPro" id="IPR000952">
    <property type="entry name" value="AB_hydrolase_4_CS"/>
</dbReference>
<name>A0ABW5JPP5_9FLAO</name>
<dbReference type="Pfam" id="PF00561">
    <property type="entry name" value="Abhydrolase_1"/>
    <property type="match status" value="1"/>
</dbReference>
<comment type="similarity">
    <text evidence="1">Belongs to the AB hydrolase superfamily. AB hydrolase 4 family.</text>
</comment>
<dbReference type="EMBL" id="JBHULK010000001">
    <property type="protein sequence ID" value="MFD2534146.1"/>
    <property type="molecule type" value="Genomic_DNA"/>
</dbReference>
<evidence type="ECO:0000259" key="4">
    <source>
        <dbReference type="Pfam" id="PF00561"/>
    </source>
</evidence>
<gene>
    <name evidence="5" type="ORF">ACFSQS_03430</name>
</gene>
<protein>
    <submittedName>
        <fullName evidence="5">YheT family hydrolase</fullName>
    </submittedName>
</protein>
<comment type="caution">
    <text evidence="5">The sequence shown here is derived from an EMBL/GenBank/DDBJ whole genome shotgun (WGS) entry which is preliminary data.</text>
</comment>
<dbReference type="PANTHER" id="PTHR10794:SF94">
    <property type="entry name" value="ESTERASE YHET-RELATED"/>
    <property type="match status" value="1"/>
</dbReference>
<evidence type="ECO:0000313" key="6">
    <source>
        <dbReference type="Proteomes" id="UP001597441"/>
    </source>
</evidence>
<dbReference type="InterPro" id="IPR050960">
    <property type="entry name" value="AB_hydrolase_4_sf"/>
</dbReference>
<accession>A0ABW5JPP5</accession>
<feature type="domain" description="AB hydrolase-1" evidence="4">
    <location>
        <begin position="62"/>
        <end position="302"/>
    </location>
</feature>
<dbReference type="InterPro" id="IPR000073">
    <property type="entry name" value="AB_hydrolase_1"/>
</dbReference>
<dbReference type="PANTHER" id="PTHR10794">
    <property type="entry name" value="ABHYDROLASE DOMAIN-CONTAINING PROTEIN"/>
    <property type="match status" value="1"/>
</dbReference>
<dbReference type="RefSeq" id="WP_388014130.1">
    <property type="nucleotide sequence ID" value="NZ_JBHUDT010000001.1"/>
</dbReference>
<reference evidence="6" key="1">
    <citation type="journal article" date="2019" name="Int. J. Syst. Evol. Microbiol.">
        <title>The Global Catalogue of Microorganisms (GCM) 10K type strain sequencing project: providing services to taxonomists for standard genome sequencing and annotation.</title>
        <authorList>
            <consortium name="The Broad Institute Genomics Platform"/>
            <consortium name="The Broad Institute Genome Sequencing Center for Infectious Disease"/>
            <person name="Wu L."/>
            <person name="Ma J."/>
        </authorList>
    </citation>
    <scope>NUCLEOTIDE SEQUENCE [LARGE SCALE GENOMIC DNA]</scope>
    <source>
        <strain evidence="6">KCTC 42903</strain>
    </source>
</reference>
<evidence type="ECO:0000256" key="2">
    <source>
        <dbReference type="ARBA" id="ARBA00022487"/>
    </source>
</evidence>
<dbReference type="GO" id="GO:0016787">
    <property type="term" value="F:hydrolase activity"/>
    <property type="evidence" value="ECO:0007669"/>
    <property type="project" value="UniProtKB-KW"/>
</dbReference>
<dbReference type="InterPro" id="IPR029058">
    <property type="entry name" value="AB_hydrolase_fold"/>
</dbReference>
<dbReference type="PIRSF" id="PIRSF005211">
    <property type="entry name" value="Ab_hydro_YheT"/>
    <property type="match status" value="1"/>
</dbReference>